<dbReference type="EMBL" id="JAVDUU010000001">
    <property type="protein sequence ID" value="MDR6941243.1"/>
    <property type="molecule type" value="Genomic_DNA"/>
</dbReference>
<dbReference type="RefSeq" id="WP_310092785.1">
    <property type="nucleotide sequence ID" value="NZ_JAVDUU010000001.1"/>
</dbReference>
<dbReference type="InterPro" id="IPR025405">
    <property type="entry name" value="DUF4131"/>
</dbReference>
<feature type="transmembrane region" description="Helical" evidence="6">
    <location>
        <begin position="340"/>
        <end position="359"/>
    </location>
</feature>
<evidence type="ECO:0000313" key="10">
    <source>
        <dbReference type="Proteomes" id="UP001247620"/>
    </source>
</evidence>
<feature type="domain" description="ComEC/Rec2-related protein" evidence="7">
    <location>
        <begin position="240"/>
        <end position="507"/>
    </location>
</feature>
<evidence type="ECO:0000256" key="3">
    <source>
        <dbReference type="ARBA" id="ARBA00022692"/>
    </source>
</evidence>
<evidence type="ECO:0000256" key="1">
    <source>
        <dbReference type="ARBA" id="ARBA00004651"/>
    </source>
</evidence>
<protein>
    <submittedName>
        <fullName evidence="9">Competence protein ComEC</fullName>
    </submittedName>
</protein>
<evidence type="ECO:0000256" key="4">
    <source>
        <dbReference type="ARBA" id="ARBA00022989"/>
    </source>
</evidence>
<evidence type="ECO:0000256" key="2">
    <source>
        <dbReference type="ARBA" id="ARBA00022475"/>
    </source>
</evidence>
<feature type="transmembrane region" description="Helical" evidence="6">
    <location>
        <begin position="260"/>
        <end position="279"/>
    </location>
</feature>
<reference evidence="9 10" key="1">
    <citation type="submission" date="2023-07" db="EMBL/GenBank/DDBJ databases">
        <title>Sorghum-associated microbial communities from plants grown in Nebraska, USA.</title>
        <authorList>
            <person name="Schachtman D."/>
        </authorList>
    </citation>
    <scope>NUCLEOTIDE SEQUENCE [LARGE SCALE GENOMIC DNA]</scope>
    <source>
        <strain evidence="9 10">3262</strain>
    </source>
</reference>
<accession>A0ABU1T7C8</accession>
<keyword evidence="3 6" id="KW-0812">Transmembrane</keyword>
<dbReference type="Pfam" id="PF13567">
    <property type="entry name" value="DUF4131"/>
    <property type="match status" value="1"/>
</dbReference>
<evidence type="ECO:0000259" key="7">
    <source>
        <dbReference type="Pfam" id="PF03772"/>
    </source>
</evidence>
<evidence type="ECO:0000313" key="9">
    <source>
        <dbReference type="EMBL" id="MDR6941243.1"/>
    </source>
</evidence>
<evidence type="ECO:0000256" key="5">
    <source>
        <dbReference type="ARBA" id="ARBA00023136"/>
    </source>
</evidence>
<comment type="subcellular location">
    <subcellularLocation>
        <location evidence="1">Cell membrane</location>
        <topology evidence="1">Multi-pass membrane protein</topology>
    </subcellularLocation>
</comment>
<proteinExistence type="predicted"/>
<dbReference type="Pfam" id="PF03772">
    <property type="entry name" value="Competence"/>
    <property type="match status" value="1"/>
</dbReference>
<feature type="transmembrane region" description="Helical" evidence="6">
    <location>
        <begin position="65"/>
        <end position="87"/>
    </location>
</feature>
<feature type="transmembrane region" description="Helical" evidence="6">
    <location>
        <begin position="12"/>
        <end position="30"/>
    </location>
</feature>
<dbReference type="InterPro" id="IPR004477">
    <property type="entry name" value="ComEC_N"/>
</dbReference>
<feature type="transmembrane region" description="Helical" evidence="6">
    <location>
        <begin position="486"/>
        <end position="507"/>
    </location>
</feature>
<dbReference type="NCBIfam" id="TIGR00360">
    <property type="entry name" value="ComEC_N-term"/>
    <property type="match status" value="1"/>
</dbReference>
<comment type="caution">
    <text evidence="9">The sequence shown here is derived from an EMBL/GenBank/DDBJ whole genome shotgun (WGS) entry which is preliminary data.</text>
</comment>
<dbReference type="PANTHER" id="PTHR30619">
    <property type="entry name" value="DNA INTERNALIZATION/COMPETENCE PROTEIN COMEC/REC2"/>
    <property type="match status" value="1"/>
</dbReference>
<feature type="transmembrane region" description="Helical" evidence="6">
    <location>
        <begin position="365"/>
        <end position="384"/>
    </location>
</feature>
<dbReference type="Proteomes" id="UP001247620">
    <property type="component" value="Unassembled WGS sequence"/>
</dbReference>
<keyword evidence="10" id="KW-1185">Reference proteome</keyword>
<feature type="transmembrane region" description="Helical" evidence="6">
    <location>
        <begin position="36"/>
        <end position="53"/>
    </location>
</feature>
<keyword evidence="2" id="KW-1003">Cell membrane</keyword>
<sequence>MLANHKGEIPVIILLLPWLFGITLGLSFIQAAYLPVLSGVFIGLGTVFILLNLNYQRFAVYKFRWLGGLLINLILLTAGWISTVNYYELNNRNHFSRSAAQYLAVRINSEPQFKAGLTRFTASVYQNISFKQTTATSGTLLLAVKDNAAMGLQYGDELLIPATCTPIDPPLNPAEFNYKKYLFYQNIHYQVFLYPGQYHLLQHNRGNPVIAYALKLRQQMVTSFKLQLHHPDVIAVASTLILGYKADLSNDVLQAYSKTGTIHVLSVSGAHVAIIYFLLQWLLGFLNRYKYGKVVKMVLTILLIWYYAMLTGLSPAVCRAAVMISMVIIGNTFTRYINMLNILATSAFLLLLYDPFFIADVGFQLSYLAVAGLIVLQPVVYKWVTFKNKWADKLWALCSVSIAAQVVTFPLSAFYFHQFPVYFLLSNLLIIIPTMIIMCTGMGYLLFFRVPWLSTILAWTLENSILFMNKALAVIEHAPFASIGKIWITPIEHLLIYAFIISLFYFLYDKKPWLLKLSMACLLLLCISISFKVYRSNNTKSIAFLSLRKKTGIVFKSGNNAVILSNLADTAKVYRYSVQPYLDSSKINSSKVCGLEDNISLRYLKKQGNLIQFYNKRLLIFDTGMSNLQLSTKLKTDYLYITGNPNTTLQQISRSYDYQTLIIDGSNTQKLINQLETEAKEMRVNYSILKRNISLIALSN</sequence>
<dbReference type="InterPro" id="IPR052159">
    <property type="entry name" value="Competence_DNA_uptake"/>
</dbReference>
<feature type="transmembrane region" description="Helical" evidence="6">
    <location>
        <begin position="396"/>
        <end position="416"/>
    </location>
</feature>
<keyword evidence="4 6" id="KW-1133">Transmembrane helix</keyword>
<organism evidence="9 10">
    <name type="scientific">Mucilaginibacter pocheonensis</name>
    <dbReference type="NCBI Taxonomy" id="398050"/>
    <lineage>
        <taxon>Bacteria</taxon>
        <taxon>Pseudomonadati</taxon>
        <taxon>Bacteroidota</taxon>
        <taxon>Sphingobacteriia</taxon>
        <taxon>Sphingobacteriales</taxon>
        <taxon>Sphingobacteriaceae</taxon>
        <taxon>Mucilaginibacter</taxon>
    </lineage>
</organism>
<feature type="transmembrane region" description="Helical" evidence="6">
    <location>
        <begin position="513"/>
        <end position="534"/>
    </location>
</feature>
<keyword evidence="5 6" id="KW-0472">Membrane</keyword>
<name>A0ABU1T7C8_9SPHI</name>
<evidence type="ECO:0000259" key="8">
    <source>
        <dbReference type="Pfam" id="PF13567"/>
    </source>
</evidence>
<dbReference type="PANTHER" id="PTHR30619:SF1">
    <property type="entry name" value="RECOMBINATION PROTEIN 2"/>
    <property type="match status" value="1"/>
</dbReference>
<gene>
    <name evidence="9" type="ORF">J2W55_001071</name>
</gene>
<feature type="transmembrane region" description="Helical" evidence="6">
    <location>
        <begin position="422"/>
        <end position="447"/>
    </location>
</feature>
<evidence type="ECO:0000256" key="6">
    <source>
        <dbReference type="SAM" id="Phobius"/>
    </source>
</evidence>
<feature type="domain" description="DUF4131" evidence="8">
    <location>
        <begin position="36"/>
        <end position="195"/>
    </location>
</feature>